<evidence type="ECO:0000256" key="11">
    <source>
        <dbReference type="ARBA" id="ARBA00023014"/>
    </source>
</evidence>
<dbReference type="SUPFAM" id="SSF55811">
    <property type="entry name" value="Nudix"/>
    <property type="match status" value="1"/>
</dbReference>
<reference evidence="17" key="1">
    <citation type="journal article" date="2009" name="Appl. Environ. Microbiol.">
        <title>Complete genome sequence of the chemolithoautotrophic marine magnetotactic coccus strain MC-1.</title>
        <authorList>
            <person name="Schubbe S."/>
            <person name="Williams T.J."/>
            <person name="Xie G."/>
            <person name="Kiss H.E."/>
            <person name="Brettin T.S."/>
            <person name="Martinez D."/>
            <person name="Ross C.A."/>
            <person name="Schuler D."/>
            <person name="Cox B.L."/>
            <person name="Nealson K.H."/>
            <person name="Bazylinski D.A."/>
        </authorList>
    </citation>
    <scope>NUCLEOTIDE SEQUENCE [LARGE SCALE GENOMIC DNA]</scope>
    <source>
        <strain evidence="17">ATCC BAA-1437 / JCM 17883 / MC-1</strain>
    </source>
</reference>
<dbReference type="InterPro" id="IPR003265">
    <property type="entry name" value="HhH-GPD_domain"/>
</dbReference>
<dbReference type="Gene3D" id="1.10.1670.10">
    <property type="entry name" value="Helix-hairpin-Helix base-excision DNA repair enzymes (C-terminal)"/>
    <property type="match status" value="1"/>
</dbReference>
<reference evidence="16 17" key="2">
    <citation type="journal article" date="2012" name="Int. J. Syst. Evol. Microbiol.">
        <title>Magnetococcus marinus gen. nov., sp. nov., a marine, magnetotactic bacterium that represents a novel lineage (Magnetococcaceae fam. nov.; Magnetococcales ord. nov.) at the base of the Alphaproteobacteria.</title>
        <authorList>
            <person name="Bazylinski D.A."/>
            <person name="Williams T.J."/>
            <person name="Lefevre C.T."/>
            <person name="Berg R.J."/>
            <person name="Zhang C.L."/>
            <person name="Bowser S.S."/>
            <person name="Dean A.J."/>
            <person name="Beveridge T.J."/>
        </authorList>
    </citation>
    <scope>NUCLEOTIDE SEQUENCE [LARGE SCALE GENOMIC DNA]</scope>
    <source>
        <strain evidence="17">ATCC BAA-1437 / JCM 17883 / MC-1</strain>
    </source>
</reference>
<dbReference type="eggNOG" id="COG1194">
    <property type="taxonomic scope" value="Bacteria"/>
</dbReference>
<evidence type="ECO:0000256" key="7">
    <source>
        <dbReference type="ARBA" id="ARBA00022723"/>
    </source>
</evidence>
<dbReference type="Pfam" id="PF14815">
    <property type="entry name" value="NUDIX_4"/>
    <property type="match status" value="1"/>
</dbReference>
<dbReference type="InterPro" id="IPR000445">
    <property type="entry name" value="HhH_motif"/>
</dbReference>
<evidence type="ECO:0000256" key="2">
    <source>
        <dbReference type="ARBA" id="ARBA00002933"/>
    </source>
</evidence>
<dbReference type="PANTHER" id="PTHR42944">
    <property type="entry name" value="ADENINE DNA GLYCOSYLASE"/>
    <property type="match status" value="1"/>
</dbReference>
<dbReference type="InterPro" id="IPR004036">
    <property type="entry name" value="Endonuclease-III-like_CS2"/>
</dbReference>
<sequence length="365" mass="41022">MTLPHLPADLAQRLLAYYDEYGRDLPWRQQQDLYRIWLSEIMLQQTGVKTVMPYYEKFLSHFPSITQLAAASQEQVLAQWQGLGYYRRARMLHQAAQQVVQQHGGLFPEEITQVQALPGIGPSTAAAILAIGRNQAHTILDGNVMRVLARLLTLELPVDSTPGKQRLWQVARQLTSQQRPGDYAQAIMDLGATLCTRSQPACSRCPWGGACAARQHGSWAEYPKKREKKPKPHHYQCMWVLLDTQQRIFLRKRPLEGLLGGLWEPLGEPLLETPPLGNLVQRASHHLTALGIQGQPLLEAQPVDHIFTHFRLTVYPILVVAASGAPILNDANWWPLAQLDQRPIATLHRKVNENAVGLVELSLNG</sequence>
<dbReference type="NCBIfam" id="TIGR01084">
    <property type="entry name" value="mutY"/>
    <property type="match status" value="1"/>
</dbReference>
<dbReference type="InterPro" id="IPR005760">
    <property type="entry name" value="A/G_AdeGlyc_MutY"/>
</dbReference>
<dbReference type="CDD" id="cd00056">
    <property type="entry name" value="ENDO3c"/>
    <property type="match status" value="1"/>
</dbReference>
<dbReference type="Pfam" id="PF00730">
    <property type="entry name" value="HhH-GPD"/>
    <property type="match status" value="1"/>
</dbReference>
<comment type="catalytic activity">
    <reaction evidence="1 14">
        <text>Hydrolyzes free adenine bases from 7,8-dihydro-8-oxoguanine:adenine mismatched double-stranded DNA, leaving an apurinic site.</text>
        <dbReference type="EC" id="3.2.2.31"/>
    </reaction>
</comment>
<dbReference type="InterPro" id="IPR015797">
    <property type="entry name" value="NUDIX_hydrolase-like_dom_sf"/>
</dbReference>
<evidence type="ECO:0000256" key="8">
    <source>
        <dbReference type="ARBA" id="ARBA00022763"/>
    </source>
</evidence>
<name>A0L468_MAGMM</name>
<dbReference type="Gene3D" id="3.90.79.10">
    <property type="entry name" value="Nucleoside Triphosphate Pyrophosphohydrolase"/>
    <property type="match status" value="1"/>
</dbReference>
<keyword evidence="7" id="KW-0479">Metal-binding</keyword>
<keyword evidence="13 14" id="KW-0326">Glycosidase</keyword>
<evidence type="ECO:0000313" key="16">
    <source>
        <dbReference type="EMBL" id="ABK42761.1"/>
    </source>
</evidence>
<dbReference type="OrthoDB" id="9802365at2"/>
<dbReference type="GO" id="GO:0006284">
    <property type="term" value="P:base-excision repair"/>
    <property type="evidence" value="ECO:0007669"/>
    <property type="project" value="UniProtKB-UniRule"/>
</dbReference>
<comment type="similarity">
    <text evidence="3 14">Belongs to the Nth/MutY family.</text>
</comment>
<keyword evidence="10 14" id="KW-0408">Iron</keyword>
<dbReference type="GO" id="GO:0046872">
    <property type="term" value="F:metal ion binding"/>
    <property type="evidence" value="ECO:0007669"/>
    <property type="project" value="UniProtKB-UniRule"/>
</dbReference>
<evidence type="ECO:0000256" key="13">
    <source>
        <dbReference type="ARBA" id="ARBA00023295"/>
    </source>
</evidence>
<dbReference type="GO" id="GO:0032357">
    <property type="term" value="F:oxidized purine DNA binding"/>
    <property type="evidence" value="ECO:0007669"/>
    <property type="project" value="TreeGrafter"/>
</dbReference>
<organism evidence="16 17">
    <name type="scientific">Magnetococcus marinus (strain ATCC BAA-1437 / JCM 17883 / MC-1)</name>
    <dbReference type="NCBI Taxonomy" id="156889"/>
    <lineage>
        <taxon>Bacteria</taxon>
        <taxon>Pseudomonadati</taxon>
        <taxon>Pseudomonadota</taxon>
        <taxon>Magnetococcia</taxon>
        <taxon>Magnetococcales</taxon>
        <taxon>Magnetococcaceae</taxon>
        <taxon>Magnetococcus</taxon>
    </lineage>
</organism>
<evidence type="ECO:0000256" key="9">
    <source>
        <dbReference type="ARBA" id="ARBA00022801"/>
    </source>
</evidence>
<evidence type="ECO:0000256" key="5">
    <source>
        <dbReference type="ARBA" id="ARBA00022023"/>
    </source>
</evidence>
<dbReference type="SUPFAM" id="SSF48150">
    <property type="entry name" value="DNA-glycosylase"/>
    <property type="match status" value="1"/>
</dbReference>
<evidence type="ECO:0000259" key="15">
    <source>
        <dbReference type="SMART" id="SM00478"/>
    </source>
</evidence>
<dbReference type="FunFam" id="1.10.340.30:FF:000002">
    <property type="entry name" value="Adenine DNA glycosylase"/>
    <property type="match status" value="1"/>
</dbReference>
<dbReference type="InterPro" id="IPR011257">
    <property type="entry name" value="DNA_glycosylase"/>
</dbReference>
<proteinExistence type="inferred from homology"/>
<evidence type="ECO:0000256" key="6">
    <source>
        <dbReference type="ARBA" id="ARBA00022485"/>
    </source>
</evidence>
<dbReference type="SMART" id="SM00478">
    <property type="entry name" value="ENDO3c"/>
    <property type="match status" value="1"/>
</dbReference>
<dbReference type="GO" id="GO:0006298">
    <property type="term" value="P:mismatch repair"/>
    <property type="evidence" value="ECO:0007669"/>
    <property type="project" value="TreeGrafter"/>
</dbReference>
<evidence type="ECO:0000256" key="4">
    <source>
        <dbReference type="ARBA" id="ARBA00012045"/>
    </source>
</evidence>
<dbReference type="AlphaFoldDB" id="A0L468"/>
<keyword evidence="6" id="KW-0004">4Fe-4S</keyword>
<feature type="domain" description="HhH-GPD" evidence="15">
    <location>
        <begin position="42"/>
        <end position="193"/>
    </location>
</feature>
<dbReference type="Pfam" id="PF00633">
    <property type="entry name" value="HHH"/>
    <property type="match status" value="1"/>
</dbReference>
<dbReference type="PROSITE" id="PS01155">
    <property type="entry name" value="ENDONUCLEASE_III_2"/>
    <property type="match status" value="1"/>
</dbReference>
<dbReference type="PANTHER" id="PTHR42944:SF1">
    <property type="entry name" value="ADENINE DNA GLYCOSYLASE"/>
    <property type="match status" value="1"/>
</dbReference>
<dbReference type="InterPro" id="IPR029119">
    <property type="entry name" value="MutY_C"/>
</dbReference>
<dbReference type="KEGG" id="mgm:Mmc1_0234"/>
<evidence type="ECO:0000256" key="1">
    <source>
        <dbReference type="ARBA" id="ARBA00000843"/>
    </source>
</evidence>
<evidence type="ECO:0000256" key="3">
    <source>
        <dbReference type="ARBA" id="ARBA00008343"/>
    </source>
</evidence>
<dbReference type="EC" id="3.2.2.31" evidence="4 14"/>
<dbReference type="InterPro" id="IPR044298">
    <property type="entry name" value="MIG/MutY"/>
</dbReference>
<keyword evidence="8 14" id="KW-0227">DNA damage</keyword>
<keyword evidence="11" id="KW-0411">Iron-sulfur</keyword>
<gene>
    <name evidence="16" type="ordered locus">Mmc1_0234</name>
</gene>
<dbReference type="CDD" id="cd03431">
    <property type="entry name" value="NUDIX_DNA_Glycosylase_C-MutY"/>
    <property type="match status" value="1"/>
</dbReference>
<accession>A0L468</accession>
<dbReference type="Proteomes" id="UP000002586">
    <property type="component" value="Chromosome"/>
</dbReference>
<dbReference type="Gene3D" id="1.10.340.30">
    <property type="entry name" value="Hypothetical protein, domain 2"/>
    <property type="match status" value="1"/>
</dbReference>
<comment type="cofactor">
    <cofactor evidence="14">
        <name>[4Fe-4S] cluster</name>
        <dbReference type="ChEBI" id="CHEBI:49883"/>
    </cofactor>
    <text evidence="14">Binds 1 [4Fe-4S] cluster.</text>
</comment>
<dbReference type="HOGENOM" id="CLU_012862_0_2_5"/>
<dbReference type="GO" id="GO:0035485">
    <property type="term" value="F:adenine/guanine mispair binding"/>
    <property type="evidence" value="ECO:0007669"/>
    <property type="project" value="TreeGrafter"/>
</dbReference>
<keyword evidence="9 16" id="KW-0378">Hydrolase</keyword>
<dbReference type="RefSeq" id="WP_011711933.1">
    <property type="nucleotide sequence ID" value="NC_008576.1"/>
</dbReference>
<dbReference type="EMBL" id="CP000471">
    <property type="protein sequence ID" value="ABK42761.1"/>
    <property type="molecule type" value="Genomic_DNA"/>
</dbReference>
<keyword evidence="17" id="KW-1185">Reference proteome</keyword>
<dbReference type="GO" id="GO:0051539">
    <property type="term" value="F:4 iron, 4 sulfur cluster binding"/>
    <property type="evidence" value="ECO:0007669"/>
    <property type="project" value="UniProtKB-UniRule"/>
</dbReference>
<dbReference type="STRING" id="156889.Mmc1_0234"/>
<evidence type="ECO:0000256" key="14">
    <source>
        <dbReference type="RuleBase" id="RU365096"/>
    </source>
</evidence>
<evidence type="ECO:0000256" key="10">
    <source>
        <dbReference type="ARBA" id="ARBA00023004"/>
    </source>
</evidence>
<dbReference type="InterPro" id="IPR023170">
    <property type="entry name" value="HhH_base_excis_C"/>
</dbReference>
<protein>
    <recommendedName>
        <fullName evidence="5 14">Adenine DNA glycosylase</fullName>
        <ecNumber evidence="4 14">3.2.2.31</ecNumber>
    </recommendedName>
</protein>
<dbReference type="GO" id="GO:0000701">
    <property type="term" value="F:purine-specific mismatch base pair DNA N-glycosylase activity"/>
    <property type="evidence" value="ECO:0007669"/>
    <property type="project" value="UniProtKB-EC"/>
</dbReference>
<evidence type="ECO:0000256" key="12">
    <source>
        <dbReference type="ARBA" id="ARBA00023204"/>
    </source>
</evidence>
<comment type="function">
    <text evidence="2">Adenine glycosylase active on G-A mispairs. MutY also corrects error-prone DNA synthesis past GO lesions which are due to the oxidatively damaged form of guanine: 7,8-dihydro-8-oxoguanine (8-oxo-dGTP).</text>
</comment>
<evidence type="ECO:0000313" key="17">
    <source>
        <dbReference type="Proteomes" id="UP000002586"/>
    </source>
</evidence>
<dbReference type="GO" id="GO:0034039">
    <property type="term" value="F:8-oxo-7,8-dihydroguanine DNA N-glycosylase activity"/>
    <property type="evidence" value="ECO:0007669"/>
    <property type="project" value="TreeGrafter"/>
</dbReference>
<keyword evidence="12" id="KW-0234">DNA repair</keyword>